<evidence type="ECO:0000313" key="3">
    <source>
        <dbReference type="Proteomes" id="UP000233100"/>
    </source>
</evidence>
<organism evidence="2 3">
    <name type="scientific">Macaca fascicularis</name>
    <name type="common">Crab-eating macaque</name>
    <name type="synonym">Cynomolgus monkey</name>
    <dbReference type="NCBI Taxonomy" id="9541"/>
    <lineage>
        <taxon>Eukaryota</taxon>
        <taxon>Metazoa</taxon>
        <taxon>Chordata</taxon>
        <taxon>Craniata</taxon>
        <taxon>Vertebrata</taxon>
        <taxon>Euteleostomi</taxon>
        <taxon>Mammalia</taxon>
        <taxon>Eutheria</taxon>
        <taxon>Euarchontoglires</taxon>
        <taxon>Primates</taxon>
        <taxon>Haplorrhini</taxon>
        <taxon>Catarrhini</taxon>
        <taxon>Cercopithecidae</taxon>
        <taxon>Cercopithecinae</taxon>
        <taxon>Macaca</taxon>
    </lineage>
</organism>
<evidence type="ECO:0000313" key="2">
    <source>
        <dbReference type="Ensembl" id="ENSMFAP00000058427.1"/>
    </source>
</evidence>
<accession>A0A7N9IEX1</accession>
<name>A0A7N9IEX1_MACFA</name>
<evidence type="ECO:0000256" key="1">
    <source>
        <dbReference type="SAM" id="MobiDB-lite"/>
    </source>
</evidence>
<dbReference type="Proteomes" id="UP000233100">
    <property type="component" value="Chromosome 17"/>
</dbReference>
<feature type="compositionally biased region" description="Basic and acidic residues" evidence="1">
    <location>
        <begin position="130"/>
        <end position="142"/>
    </location>
</feature>
<reference evidence="2" key="3">
    <citation type="submission" date="2025-09" db="UniProtKB">
        <authorList>
            <consortium name="Ensembl"/>
        </authorList>
    </citation>
    <scope>IDENTIFICATION</scope>
</reference>
<feature type="compositionally biased region" description="Pro residues" evidence="1">
    <location>
        <begin position="100"/>
        <end position="118"/>
    </location>
</feature>
<feature type="region of interest" description="Disordered" evidence="1">
    <location>
        <begin position="29"/>
        <end position="142"/>
    </location>
</feature>
<dbReference type="AlphaFoldDB" id="A0A7N9IEX1"/>
<keyword evidence="3" id="KW-1185">Reference proteome</keyword>
<protein>
    <submittedName>
        <fullName evidence="2">Uncharacterized protein</fullName>
    </submittedName>
</protein>
<proteinExistence type="predicted"/>
<reference evidence="2" key="2">
    <citation type="submission" date="2025-08" db="UniProtKB">
        <authorList>
            <consortium name="Ensembl"/>
        </authorList>
    </citation>
    <scope>IDENTIFICATION</scope>
</reference>
<sequence>GRLPLLAGRCGWKGLGRNPAACSFKDQREFSVGGLGGPERLAGRRHQPWSVRGSASQPAATEGPPGPPALPALHSNSCRASAASLKGRAGDLQPAMLEHPPSPLWAPELPEPPQPAPTPCSVAPSPIHRPRAEERGCSPRDWRAAQPAAQVRNLLGEARWAPESGGDLENFRV</sequence>
<dbReference type="GeneTree" id="ENSGT00980000202997"/>
<dbReference type="Ensembl" id="ENSMFAT00000096157.1">
    <property type="protein sequence ID" value="ENSMFAP00000058427.1"/>
    <property type="gene ID" value="ENSMFAG00000063184.1"/>
</dbReference>
<reference evidence="2 3" key="1">
    <citation type="submission" date="2013-03" db="EMBL/GenBank/DDBJ databases">
        <authorList>
            <person name="Warren W."/>
            <person name="Wilson R.K."/>
        </authorList>
    </citation>
    <scope>NUCLEOTIDE SEQUENCE</scope>
</reference>